<evidence type="ECO:0000256" key="6">
    <source>
        <dbReference type="SAM" id="MobiDB-lite"/>
    </source>
</evidence>
<feature type="transmembrane region" description="Helical" evidence="7">
    <location>
        <begin position="85"/>
        <end position="112"/>
    </location>
</feature>
<name>A0A6A5YUH7_9PLEO</name>
<dbReference type="PANTHER" id="PTHR33048:SF96">
    <property type="entry name" value="INTEGRAL MEMBRANE PROTEIN"/>
    <property type="match status" value="1"/>
</dbReference>
<evidence type="ECO:0000256" key="7">
    <source>
        <dbReference type="SAM" id="Phobius"/>
    </source>
</evidence>
<feature type="compositionally biased region" description="Polar residues" evidence="6">
    <location>
        <begin position="315"/>
        <end position="325"/>
    </location>
</feature>
<dbReference type="EMBL" id="ML977337">
    <property type="protein sequence ID" value="KAF2110656.1"/>
    <property type="molecule type" value="Genomic_DNA"/>
</dbReference>
<keyword evidence="10" id="KW-1185">Reference proteome</keyword>
<keyword evidence="4 7" id="KW-0472">Membrane</keyword>
<keyword evidence="2 7" id="KW-0812">Transmembrane</keyword>
<reference evidence="9" key="1">
    <citation type="journal article" date="2020" name="Stud. Mycol.">
        <title>101 Dothideomycetes genomes: a test case for predicting lifestyles and emergence of pathogens.</title>
        <authorList>
            <person name="Haridas S."/>
            <person name="Albert R."/>
            <person name="Binder M."/>
            <person name="Bloem J."/>
            <person name="Labutti K."/>
            <person name="Salamov A."/>
            <person name="Andreopoulos B."/>
            <person name="Baker S."/>
            <person name="Barry K."/>
            <person name="Bills G."/>
            <person name="Bluhm B."/>
            <person name="Cannon C."/>
            <person name="Castanera R."/>
            <person name="Culley D."/>
            <person name="Daum C."/>
            <person name="Ezra D."/>
            <person name="Gonzalez J."/>
            <person name="Henrissat B."/>
            <person name="Kuo A."/>
            <person name="Liang C."/>
            <person name="Lipzen A."/>
            <person name="Lutzoni F."/>
            <person name="Magnuson J."/>
            <person name="Mondo S."/>
            <person name="Nolan M."/>
            <person name="Ohm R."/>
            <person name="Pangilinan J."/>
            <person name="Park H.-J."/>
            <person name="Ramirez L."/>
            <person name="Alfaro M."/>
            <person name="Sun H."/>
            <person name="Tritt A."/>
            <person name="Yoshinaga Y."/>
            <person name="Zwiers L.-H."/>
            <person name="Turgeon B."/>
            <person name="Goodwin S."/>
            <person name="Spatafora J."/>
            <person name="Crous P."/>
            <person name="Grigoriev I."/>
        </authorList>
    </citation>
    <scope>NUCLEOTIDE SEQUENCE</scope>
    <source>
        <strain evidence="9">CBS 627.86</strain>
    </source>
</reference>
<dbReference type="OrthoDB" id="3923077at2759"/>
<keyword evidence="3 7" id="KW-1133">Transmembrane helix</keyword>
<accession>A0A6A5YUH7</accession>
<sequence length="385" mass="43012">MTLEGRSDEVVVVAILFFFLTWICVSLRVYVRGVMLKTWGKDDTAIVVTLVIFTIYLIFQLIAAVRGTGRHRWELDDEDARIALIFWYLCELLYVLSSCGLKISLGIFYLRVAMQRWQTWVIKLLMVGTVLFGATYFLLVLLQCIPVSEFWKNHPASSKCIPKAPTLGITYALAAVNASADWVFGTLPFFIVWDLQMNLKTKLLVAGILTFAAIGSTGTVVRMKYIHTLTNGPDFLWATTDVAIWSTVEPGIGITATSMATLRPLLQTCLWRMGPPAAPSSARPRTSERSSRSRRRQKRDGYRREFGLADLVPTQEGSTSTTVSGPQKPDKAGTTIGGQTRTSTDLEAGGINKKVVMEQEFEGPPRLTLRDSLRNSFRVDAIWKL</sequence>
<feature type="transmembrane region" description="Helical" evidence="7">
    <location>
        <begin position="203"/>
        <end position="221"/>
    </location>
</feature>
<evidence type="ECO:0000259" key="8">
    <source>
        <dbReference type="Pfam" id="PF20684"/>
    </source>
</evidence>
<evidence type="ECO:0000256" key="1">
    <source>
        <dbReference type="ARBA" id="ARBA00004141"/>
    </source>
</evidence>
<dbReference type="PANTHER" id="PTHR33048">
    <property type="entry name" value="PTH11-LIKE INTEGRAL MEMBRANE PROTEIN (AFU_ORTHOLOGUE AFUA_5G11245)"/>
    <property type="match status" value="1"/>
</dbReference>
<organism evidence="9 10">
    <name type="scientific">Lophiotrema nucula</name>
    <dbReference type="NCBI Taxonomy" id="690887"/>
    <lineage>
        <taxon>Eukaryota</taxon>
        <taxon>Fungi</taxon>
        <taxon>Dikarya</taxon>
        <taxon>Ascomycota</taxon>
        <taxon>Pezizomycotina</taxon>
        <taxon>Dothideomycetes</taxon>
        <taxon>Pleosporomycetidae</taxon>
        <taxon>Pleosporales</taxon>
        <taxon>Lophiotremataceae</taxon>
        <taxon>Lophiotrema</taxon>
    </lineage>
</organism>
<feature type="transmembrane region" description="Helical" evidence="7">
    <location>
        <begin position="43"/>
        <end position="65"/>
    </location>
</feature>
<comment type="subcellular location">
    <subcellularLocation>
        <location evidence="1">Membrane</location>
        <topology evidence="1">Multi-pass membrane protein</topology>
    </subcellularLocation>
</comment>
<dbReference type="AlphaFoldDB" id="A0A6A5YUH7"/>
<feature type="transmembrane region" description="Helical" evidence="7">
    <location>
        <begin position="12"/>
        <end position="31"/>
    </location>
</feature>
<feature type="transmembrane region" description="Helical" evidence="7">
    <location>
        <begin position="124"/>
        <end position="148"/>
    </location>
</feature>
<dbReference type="Proteomes" id="UP000799770">
    <property type="component" value="Unassembled WGS sequence"/>
</dbReference>
<evidence type="ECO:0000256" key="4">
    <source>
        <dbReference type="ARBA" id="ARBA00023136"/>
    </source>
</evidence>
<protein>
    <recommendedName>
        <fullName evidence="8">Rhodopsin domain-containing protein</fullName>
    </recommendedName>
</protein>
<gene>
    <name evidence="9" type="ORF">BDV96DRAFT_615180</name>
</gene>
<proteinExistence type="inferred from homology"/>
<dbReference type="InterPro" id="IPR052337">
    <property type="entry name" value="SAT4-like"/>
</dbReference>
<feature type="domain" description="Rhodopsin" evidence="8">
    <location>
        <begin position="27"/>
        <end position="267"/>
    </location>
</feature>
<evidence type="ECO:0000256" key="5">
    <source>
        <dbReference type="ARBA" id="ARBA00038359"/>
    </source>
</evidence>
<feature type="transmembrane region" description="Helical" evidence="7">
    <location>
        <begin position="168"/>
        <end position="191"/>
    </location>
</feature>
<evidence type="ECO:0000256" key="3">
    <source>
        <dbReference type="ARBA" id="ARBA00022989"/>
    </source>
</evidence>
<dbReference type="Pfam" id="PF20684">
    <property type="entry name" value="Fung_rhodopsin"/>
    <property type="match status" value="1"/>
</dbReference>
<evidence type="ECO:0000313" key="9">
    <source>
        <dbReference type="EMBL" id="KAF2110656.1"/>
    </source>
</evidence>
<dbReference type="GO" id="GO:0016020">
    <property type="term" value="C:membrane"/>
    <property type="evidence" value="ECO:0007669"/>
    <property type="project" value="UniProtKB-SubCell"/>
</dbReference>
<evidence type="ECO:0000313" key="10">
    <source>
        <dbReference type="Proteomes" id="UP000799770"/>
    </source>
</evidence>
<comment type="similarity">
    <text evidence="5">Belongs to the SAT4 family.</text>
</comment>
<dbReference type="InterPro" id="IPR049326">
    <property type="entry name" value="Rhodopsin_dom_fungi"/>
</dbReference>
<feature type="region of interest" description="Disordered" evidence="6">
    <location>
        <begin position="274"/>
        <end position="345"/>
    </location>
</feature>
<evidence type="ECO:0000256" key="2">
    <source>
        <dbReference type="ARBA" id="ARBA00022692"/>
    </source>
</evidence>